<dbReference type="PROSITE" id="PS00894">
    <property type="entry name" value="HTH_DEOR_1"/>
    <property type="match status" value="1"/>
</dbReference>
<name>A0A447MZ98_SALET</name>
<keyword evidence="3" id="KW-0804">Transcription</keyword>
<dbReference type="SUPFAM" id="SSF46785">
    <property type="entry name" value="Winged helix' DNA-binding domain"/>
    <property type="match status" value="1"/>
</dbReference>
<dbReference type="EMBL" id="LR134140">
    <property type="protein sequence ID" value="VDZ96329.1"/>
    <property type="molecule type" value="Genomic_DNA"/>
</dbReference>
<dbReference type="GO" id="GO:0003700">
    <property type="term" value="F:DNA-binding transcription factor activity"/>
    <property type="evidence" value="ECO:0007669"/>
    <property type="project" value="InterPro"/>
</dbReference>
<dbReference type="Pfam" id="PF08279">
    <property type="entry name" value="HTH_11"/>
    <property type="match status" value="1"/>
</dbReference>
<dbReference type="InterPro" id="IPR036388">
    <property type="entry name" value="WH-like_DNA-bd_sf"/>
</dbReference>
<dbReference type="Gene3D" id="1.10.10.10">
    <property type="entry name" value="Winged helix-like DNA-binding domain superfamily/Winged helix DNA-binding domain"/>
    <property type="match status" value="1"/>
</dbReference>
<dbReference type="AlphaFoldDB" id="A0A447MZ98"/>
<accession>A0A447MZ98</accession>
<reference evidence="5 6" key="1">
    <citation type="submission" date="2018-12" db="EMBL/GenBank/DDBJ databases">
        <authorList>
            <consortium name="Pathogen Informatics"/>
        </authorList>
    </citation>
    <scope>NUCLEOTIDE SEQUENCE [LARGE SCALE GENOMIC DNA]</scope>
    <source>
        <strain evidence="5 6">NCTC129</strain>
    </source>
</reference>
<dbReference type="InterPro" id="IPR036390">
    <property type="entry name" value="WH_DNA-bd_sf"/>
</dbReference>
<keyword evidence="5" id="KW-0808">Transferase</keyword>
<dbReference type="Proteomes" id="UP000282086">
    <property type="component" value="Chromosome"/>
</dbReference>
<evidence type="ECO:0000313" key="5">
    <source>
        <dbReference type="EMBL" id="VDZ96329.1"/>
    </source>
</evidence>
<keyword evidence="2" id="KW-0238">DNA-binding</keyword>
<dbReference type="GO" id="GO:0016740">
    <property type="term" value="F:transferase activity"/>
    <property type="evidence" value="ECO:0007669"/>
    <property type="project" value="UniProtKB-KW"/>
</dbReference>
<dbReference type="InterPro" id="IPR018356">
    <property type="entry name" value="Tscrpt_reg_HTH_DeoR_CS"/>
</dbReference>
<keyword evidence="1" id="KW-0805">Transcription regulation</keyword>
<organism evidence="5 6">
    <name type="scientific">Salmonella enterica I</name>
    <dbReference type="NCBI Taxonomy" id="59201"/>
    <lineage>
        <taxon>Bacteria</taxon>
        <taxon>Pseudomonadati</taxon>
        <taxon>Pseudomonadota</taxon>
        <taxon>Gammaproteobacteria</taxon>
        <taxon>Enterobacterales</taxon>
        <taxon>Enterobacteriaceae</taxon>
        <taxon>Salmonella</taxon>
    </lineage>
</organism>
<dbReference type="EC" id="2.7.1.69" evidence="5"/>
<evidence type="ECO:0000256" key="3">
    <source>
        <dbReference type="ARBA" id="ARBA00023163"/>
    </source>
</evidence>
<evidence type="ECO:0000256" key="2">
    <source>
        <dbReference type="ARBA" id="ARBA00023125"/>
    </source>
</evidence>
<evidence type="ECO:0000256" key="1">
    <source>
        <dbReference type="ARBA" id="ARBA00023015"/>
    </source>
</evidence>
<dbReference type="GO" id="GO:0003677">
    <property type="term" value="F:DNA binding"/>
    <property type="evidence" value="ECO:0007669"/>
    <property type="project" value="UniProtKB-KW"/>
</dbReference>
<feature type="domain" description="Helix-turn-helix type 11" evidence="4">
    <location>
        <begin position="7"/>
        <end position="44"/>
    </location>
</feature>
<protein>
    <submittedName>
        <fullName evidence="5">LicR_2 protein</fullName>
        <ecNumber evidence="5">2.7.1.69</ecNumber>
    </submittedName>
</protein>
<evidence type="ECO:0000313" key="6">
    <source>
        <dbReference type="Proteomes" id="UP000282086"/>
    </source>
</evidence>
<sequence>MRFPNQRLAQLFAMLQNETLPQDELAQRLSVSTRTVRADIRRVEHVADAAWRAIYSQPRQRVSAQN</sequence>
<dbReference type="InterPro" id="IPR013196">
    <property type="entry name" value="HTH_11"/>
</dbReference>
<proteinExistence type="predicted"/>
<gene>
    <name evidence="5" type="primary">licR_2</name>
    <name evidence="5" type="ORF">NCTC129_02484</name>
</gene>
<evidence type="ECO:0000259" key="4">
    <source>
        <dbReference type="Pfam" id="PF08279"/>
    </source>
</evidence>